<dbReference type="Proteomes" id="UP000243423">
    <property type="component" value="Nucleomorph 1"/>
</dbReference>
<dbReference type="GeneID" id="10446972"/>
<proteinExistence type="predicted"/>
<reference evidence="2 3" key="1">
    <citation type="journal article" date="2011" name="Genome Biol. Evol.">
        <title>Complete nucleomorph genome sequence of the nonphotosynthetic alga Cryptomonas paramecium reveals a core nucleomorph gene set.</title>
        <authorList>
            <person name="Tanifuji G."/>
            <person name="Onodera N.T."/>
            <person name="Wheeler T.J."/>
            <person name="Dlutek M."/>
            <person name="Donaher N."/>
            <person name="Archibald J.M."/>
        </authorList>
    </citation>
    <scope>NUCLEOTIDE SEQUENCE [LARGE SCALE GENOMIC DNA]</scope>
    <source>
        <strain evidence="2 3">CCAP977/2A</strain>
    </source>
</reference>
<geneLocation type="nucleomorph" evidence="2"/>
<keyword evidence="2" id="KW-0542">Nucleomorph</keyword>
<feature type="domain" description="Helicase-associated" evidence="1">
    <location>
        <begin position="91"/>
        <end position="150"/>
    </location>
</feature>
<feature type="domain" description="Helicase-associated" evidence="1">
    <location>
        <begin position="19"/>
        <end position="76"/>
    </location>
</feature>
<dbReference type="InterPro" id="IPR005114">
    <property type="entry name" value="Helicase_assoc"/>
</dbReference>
<gene>
    <name evidence="2" type="ORF">CPARA_1gp121</name>
</gene>
<dbReference type="Gene3D" id="6.10.140.530">
    <property type="match status" value="3"/>
</dbReference>
<evidence type="ECO:0000259" key="1">
    <source>
        <dbReference type="Pfam" id="PF03457"/>
    </source>
</evidence>
<dbReference type="PANTHER" id="PTHR33418:SF1">
    <property type="entry name" value="HELICASE-ASSOCIATED DOMAIN-CONTAINING PROTEIN"/>
    <property type="match status" value="1"/>
</dbReference>
<dbReference type="Pfam" id="PF03457">
    <property type="entry name" value="HA"/>
    <property type="match status" value="3"/>
</dbReference>
<organism evidence="2 3">
    <name type="scientific">Cryptomonas paramaecium</name>
    <dbReference type="NCBI Taxonomy" id="2898"/>
    <lineage>
        <taxon>Eukaryota</taxon>
        <taxon>Cryptophyceae</taxon>
        <taxon>Cryptomonadales</taxon>
        <taxon>Cryptomonadaceae</taxon>
        <taxon>Cryptomonas</taxon>
    </lineage>
</organism>
<feature type="domain" description="Helicase-associated" evidence="1">
    <location>
        <begin position="162"/>
        <end position="218"/>
    </location>
</feature>
<dbReference type="AlphaFoldDB" id="F2HHI3"/>
<evidence type="ECO:0000313" key="2">
    <source>
        <dbReference type="EMBL" id="AEA38779.1"/>
    </source>
</evidence>
<name>F2HHI3_9CRYP</name>
<protein>
    <recommendedName>
        <fullName evidence="1">Helicase-associated domain-containing protein</fullName>
    </recommendedName>
</protein>
<evidence type="ECO:0000313" key="3">
    <source>
        <dbReference type="Proteomes" id="UP000243423"/>
    </source>
</evidence>
<dbReference type="RefSeq" id="XP_003239677.1">
    <property type="nucleotide sequence ID" value="XM_003239629.1"/>
</dbReference>
<sequence>MVFKMKGKNLFKHKSQECNWKEKFEYLHIFRENYGHPNVSQRYQSNPGLGAWVNKQRVHFFKFKISNNRIELLKFLKFNWAPGKFFTFNLSWNKKYKKLNDFRNSHGHCSISRKYIQNRELGFWIKNQRQFFRKGVMDTDKIFLLSKLGFSWIKRPSFKKMNWNQRFKELEMYTNKQGNCLVPQRSGALGKWVQMQRNLYKKNLIKEDRKVLLNKLKFTWNLKKPNETCMFF</sequence>
<accession>F2HHI3</accession>
<dbReference type="PANTHER" id="PTHR33418">
    <property type="entry name" value="HELICASE-ASSOCIATED"/>
    <property type="match status" value="1"/>
</dbReference>
<dbReference type="EMBL" id="CP002172">
    <property type="protein sequence ID" value="AEA38779.1"/>
    <property type="molecule type" value="Genomic_DNA"/>
</dbReference>